<keyword evidence="6" id="KW-1185">Reference proteome</keyword>
<accession>A0AB34G7A9</accession>
<evidence type="ECO:0000256" key="3">
    <source>
        <dbReference type="SAM" id="Phobius"/>
    </source>
</evidence>
<dbReference type="Pfam" id="PF00561">
    <property type="entry name" value="Abhydrolase_1"/>
    <property type="match status" value="1"/>
</dbReference>
<keyword evidence="3" id="KW-1133">Transmembrane helix</keyword>
<feature type="transmembrane region" description="Helical" evidence="3">
    <location>
        <begin position="410"/>
        <end position="431"/>
    </location>
</feature>
<feature type="transmembrane region" description="Helical" evidence="3">
    <location>
        <begin position="228"/>
        <end position="251"/>
    </location>
</feature>
<feature type="transmembrane region" description="Helical" evidence="3">
    <location>
        <begin position="118"/>
        <end position="145"/>
    </location>
</feature>
<evidence type="ECO:0000256" key="1">
    <source>
        <dbReference type="ARBA" id="ARBA00004141"/>
    </source>
</evidence>
<name>A0AB34G7A9_9HYPO</name>
<feature type="transmembrane region" description="Helical" evidence="3">
    <location>
        <begin position="183"/>
        <end position="203"/>
    </location>
</feature>
<protein>
    <submittedName>
        <fullName evidence="5">Sulfotransferase family domain-containing protein</fullName>
    </submittedName>
</protein>
<feature type="transmembrane region" description="Helical" evidence="3">
    <location>
        <begin position="95"/>
        <end position="112"/>
    </location>
</feature>
<organism evidence="5 6">
    <name type="scientific">Purpureocillium lavendulum</name>
    <dbReference type="NCBI Taxonomy" id="1247861"/>
    <lineage>
        <taxon>Eukaryota</taxon>
        <taxon>Fungi</taxon>
        <taxon>Dikarya</taxon>
        <taxon>Ascomycota</taxon>
        <taxon>Pezizomycotina</taxon>
        <taxon>Sordariomycetes</taxon>
        <taxon>Hypocreomycetidae</taxon>
        <taxon>Hypocreales</taxon>
        <taxon>Ophiocordycipitaceae</taxon>
        <taxon>Purpureocillium</taxon>
    </lineage>
</organism>
<dbReference type="GO" id="GO:0016020">
    <property type="term" value="C:membrane"/>
    <property type="evidence" value="ECO:0007669"/>
    <property type="project" value="UniProtKB-SubCell"/>
</dbReference>
<dbReference type="Gene3D" id="3.40.50.1820">
    <property type="entry name" value="alpha/beta hydrolase"/>
    <property type="match status" value="1"/>
</dbReference>
<feature type="transmembrane region" description="Helical" evidence="3">
    <location>
        <begin position="152"/>
        <end position="171"/>
    </location>
</feature>
<dbReference type="Pfam" id="PF07690">
    <property type="entry name" value="MFS_1"/>
    <property type="match status" value="1"/>
</dbReference>
<dbReference type="SUPFAM" id="SSF53474">
    <property type="entry name" value="alpha/beta-Hydrolases"/>
    <property type="match status" value="1"/>
</dbReference>
<feature type="transmembrane region" description="Helical" evidence="3">
    <location>
        <begin position="263"/>
        <end position="282"/>
    </location>
</feature>
<gene>
    <name evidence="5" type="ORF">O9K51_02050</name>
</gene>
<comment type="similarity">
    <text evidence="2">Belongs to the major facilitator superfamily. Monocarboxylate porter (TC 2.A.1.13) family.</text>
</comment>
<dbReference type="PANTHER" id="PTHR11360:SF177">
    <property type="entry name" value="RIBOFLAVIN TRANSPORTER MCH5"/>
    <property type="match status" value="1"/>
</dbReference>
<dbReference type="InterPro" id="IPR029058">
    <property type="entry name" value="AB_hydrolase_fold"/>
</dbReference>
<feature type="transmembrane region" description="Helical" evidence="3">
    <location>
        <begin position="21"/>
        <end position="42"/>
    </location>
</feature>
<feature type="transmembrane region" description="Helical" evidence="3">
    <location>
        <begin position="294"/>
        <end position="312"/>
    </location>
</feature>
<comment type="caution">
    <text evidence="5">The sequence shown here is derived from an EMBL/GenBank/DDBJ whole genome shotgun (WGS) entry which is preliminary data.</text>
</comment>
<dbReference type="InterPro" id="IPR036259">
    <property type="entry name" value="MFS_trans_sf"/>
</dbReference>
<feature type="transmembrane region" description="Helical" evidence="3">
    <location>
        <begin position="318"/>
        <end position="343"/>
    </location>
</feature>
<evidence type="ECO:0000259" key="4">
    <source>
        <dbReference type="Pfam" id="PF00561"/>
    </source>
</evidence>
<evidence type="ECO:0000313" key="6">
    <source>
        <dbReference type="Proteomes" id="UP001163105"/>
    </source>
</evidence>
<keyword evidence="3" id="KW-0472">Membrane</keyword>
<feature type="transmembrane region" description="Helical" evidence="3">
    <location>
        <begin position="377"/>
        <end position="404"/>
    </location>
</feature>
<dbReference type="InterPro" id="IPR050327">
    <property type="entry name" value="Proton-linked_MCT"/>
</dbReference>
<feature type="transmembrane region" description="Helical" evidence="3">
    <location>
        <begin position="62"/>
        <end position="83"/>
    </location>
</feature>
<dbReference type="GO" id="GO:0022857">
    <property type="term" value="F:transmembrane transporter activity"/>
    <property type="evidence" value="ECO:0007669"/>
    <property type="project" value="InterPro"/>
</dbReference>
<dbReference type="InterPro" id="IPR000073">
    <property type="entry name" value="AB_hydrolase_1"/>
</dbReference>
<dbReference type="Gene3D" id="1.20.1250.20">
    <property type="entry name" value="MFS general substrate transporter like domains"/>
    <property type="match status" value="2"/>
</dbReference>
<dbReference type="InterPro" id="IPR011701">
    <property type="entry name" value="MFS"/>
</dbReference>
<dbReference type="EMBL" id="JAQHRD010000001">
    <property type="protein sequence ID" value="KAJ6447275.1"/>
    <property type="molecule type" value="Genomic_DNA"/>
</dbReference>
<comment type="subcellular location">
    <subcellularLocation>
        <location evidence="1">Membrane</location>
        <topology evidence="1">Multi-pass membrane protein</topology>
    </subcellularLocation>
</comment>
<dbReference type="SUPFAM" id="SSF103473">
    <property type="entry name" value="MFS general substrate transporter"/>
    <property type="match status" value="1"/>
</dbReference>
<keyword evidence="3" id="KW-0812">Transmembrane</keyword>
<sequence length="754" mass="82578">MPDQPRSASQPRGAVRLSEGGWQAWGVVAGSWCAIFGSMSFMNSIGTFQAYLLRHQLSDYSPVAVGWIFGVYNGLTFLVGCQAGPIFDARGPRELIAGGGVLTVVYLMLLGICDQYWHFMLVFGVLGGVSLSLVFGPAIAIVAHYFNERRGLATGIASSGGAVGGIVFPLMLERLFETAGFAWATRAAGCVCIATFGLALVLIRPRFAPGPVNWATVRPSLAIFRQGALTFTSLGVFFLEWGLFVPFSYLASYALDHELSPRFSYMLLSLLNAGGIFGRWVTGYLADRVGRHNMLMVTVVGCFVSLLCLWLPSSSSRAGLVVFALAFGFFSGSGVSLAPVCIGQFCKLSAYGRYYSTAYILVSLRYVRRVAARRLRLFNVVLSALTYVLRLSMFTGTAIGGIMLSFPQNGYLALLLFAAGSYLLSCGCLVISNFTFHDGSTLPSVELAYLDINTTGEKVALIPTCFRGRLQSTLNFSQSALRHHRIIVIALFGNGESSSPSNTANFPRASLDYRDCVRAQHVLLTSHLQIDIIDVILGFSMGGQCTYYWVMMHPDLVQKAVIICSSARTSRHNYQFLEGPKAALEHSVDYEQGTAECPIRGLRAFGKAYSAWLTSAEWFDQELYRAQGFESLAAWDNVVAGTNYYTWDPNDLLAMIGMWQRADISAIERPDTTRSSSLEHALSQIKIPILLMPCQTDQYFRWEASERESRSISRVTLKVIPSVWGHLAGSGANAEDVAWMSRTIADFLDAAADQ</sequence>
<dbReference type="PANTHER" id="PTHR11360">
    <property type="entry name" value="MONOCARBOXYLATE TRANSPORTER"/>
    <property type="match status" value="1"/>
</dbReference>
<dbReference type="AlphaFoldDB" id="A0AB34G7A9"/>
<proteinExistence type="inferred from homology"/>
<reference evidence="5" key="1">
    <citation type="submission" date="2023-01" db="EMBL/GenBank/DDBJ databases">
        <title>The growth and conidiation of Purpureocillium lavendulum are regulated by nitrogen source and histone H3K14 acetylation.</title>
        <authorList>
            <person name="Tang P."/>
            <person name="Han J."/>
            <person name="Zhang C."/>
            <person name="Tang P."/>
            <person name="Qi F."/>
            <person name="Zhang K."/>
            <person name="Liang L."/>
        </authorList>
    </citation>
    <scope>NUCLEOTIDE SEQUENCE</scope>
    <source>
        <strain evidence="5">YMF1.00683</strain>
    </source>
</reference>
<evidence type="ECO:0000313" key="5">
    <source>
        <dbReference type="EMBL" id="KAJ6447275.1"/>
    </source>
</evidence>
<feature type="domain" description="AB hydrolase-1" evidence="4">
    <location>
        <begin position="477"/>
        <end position="566"/>
    </location>
</feature>
<evidence type="ECO:0000256" key="2">
    <source>
        <dbReference type="ARBA" id="ARBA00006727"/>
    </source>
</evidence>
<dbReference type="Proteomes" id="UP001163105">
    <property type="component" value="Unassembled WGS sequence"/>
</dbReference>